<organism evidence="1">
    <name type="scientific">Arundo donax</name>
    <name type="common">Giant reed</name>
    <name type="synonym">Donax arundinaceus</name>
    <dbReference type="NCBI Taxonomy" id="35708"/>
    <lineage>
        <taxon>Eukaryota</taxon>
        <taxon>Viridiplantae</taxon>
        <taxon>Streptophyta</taxon>
        <taxon>Embryophyta</taxon>
        <taxon>Tracheophyta</taxon>
        <taxon>Spermatophyta</taxon>
        <taxon>Magnoliopsida</taxon>
        <taxon>Liliopsida</taxon>
        <taxon>Poales</taxon>
        <taxon>Poaceae</taxon>
        <taxon>PACMAD clade</taxon>
        <taxon>Arundinoideae</taxon>
        <taxon>Arundineae</taxon>
        <taxon>Arundo</taxon>
    </lineage>
</organism>
<proteinExistence type="predicted"/>
<protein>
    <submittedName>
        <fullName evidence="1">Uncharacterized protein</fullName>
    </submittedName>
</protein>
<reference evidence="1" key="2">
    <citation type="journal article" date="2015" name="Data Brief">
        <title>Shoot transcriptome of the giant reed, Arundo donax.</title>
        <authorList>
            <person name="Barrero R.A."/>
            <person name="Guerrero F.D."/>
            <person name="Moolhuijzen P."/>
            <person name="Goolsby J.A."/>
            <person name="Tidwell J."/>
            <person name="Bellgard S.E."/>
            <person name="Bellgard M.I."/>
        </authorList>
    </citation>
    <scope>NUCLEOTIDE SEQUENCE</scope>
    <source>
        <tissue evidence="1">Shoot tissue taken approximately 20 cm above the soil surface</tissue>
    </source>
</reference>
<dbReference type="AlphaFoldDB" id="A0A0A9H369"/>
<evidence type="ECO:0000313" key="1">
    <source>
        <dbReference type="EMBL" id="JAE29296.1"/>
    </source>
</evidence>
<sequence>MCMVSHPLTTVSPEKECNNIKESLC</sequence>
<dbReference type="EMBL" id="GBRH01168600">
    <property type="protein sequence ID" value="JAE29296.1"/>
    <property type="molecule type" value="Transcribed_RNA"/>
</dbReference>
<name>A0A0A9H369_ARUDO</name>
<accession>A0A0A9H369</accession>
<reference evidence="1" key="1">
    <citation type="submission" date="2014-09" db="EMBL/GenBank/DDBJ databases">
        <authorList>
            <person name="Magalhaes I.L.F."/>
            <person name="Oliveira U."/>
            <person name="Santos F.R."/>
            <person name="Vidigal T.H.D.A."/>
            <person name="Brescovit A.D."/>
            <person name="Santos A.J."/>
        </authorList>
    </citation>
    <scope>NUCLEOTIDE SEQUENCE</scope>
    <source>
        <tissue evidence="1">Shoot tissue taken approximately 20 cm above the soil surface</tissue>
    </source>
</reference>